<evidence type="ECO:0000313" key="10">
    <source>
        <dbReference type="Proteomes" id="UP001492380"/>
    </source>
</evidence>
<evidence type="ECO:0000256" key="6">
    <source>
        <dbReference type="ARBA" id="ARBA00023136"/>
    </source>
</evidence>
<dbReference type="InterPro" id="IPR050360">
    <property type="entry name" value="MFS_Sugar_Transporters"/>
</dbReference>
<feature type="transmembrane region" description="Helical" evidence="7">
    <location>
        <begin position="336"/>
        <end position="360"/>
    </location>
</feature>
<dbReference type="InterPro" id="IPR036259">
    <property type="entry name" value="MFS_trans_sf"/>
</dbReference>
<dbReference type="SUPFAM" id="SSF103473">
    <property type="entry name" value="MFS general substrate transporter"/>
    <property type="match status" value="1"/>
</dbReference>
<dbReference type="InterPro" id="IPR005828">
    <property type="entry name" value="MFS_sugar_transport-like"/>
</dbReference>
<comment type="caution">
    <text evidence="9">The sequence shown here is derived from an EMBL/GenBank/DDBJ whole genome shotgun (WGS) entry which is preliminary data.</text>
</comment>
<keyword evidence="4 7" id="KW-0812">Transmembrane</keyword>
<keyword evidence="5 7" id="KW-1133">Transmembrane helix</keyword>
<dbReference type="PANTHER" id="PTHR48022">
    <property type="entry name" value="PLASTIDIC GLUCOSE TRANSPORTER 4"/>
    <property type="match status" value="1"/>
</dbReference>
<proteinExistence type="inferred from homology"/>
<comment type="subcellular location">
    <subcellularLocation>
        <location evidence="1">Membrane</location>
        <topology evidence="1">Multi-pass membrane protein</topology>
    </subcellularLocation>
</comment>
<accession>A0ABR1YWN5</accession>
<dbReference type="PROSITE" id="PS50850">
    <property type="entry name" value="MFS"/>
    <property type="match status" value="1"/>
</dbReference>
<feature type="transmembrane region" description="Helical" evidence="7">
    <location>
        <begin position="158"/>
        <end position="179"/>
    </location>
</feature>
<dbReference type="Proteomes" id="UP001492380">
    <property type="component" value="Unassembled WGS sequence"/>
</dbReference>
<protein>
    <submittedName>
        <fullName evidence="9">MFS monosaccharide transporter-like protein</fullName>
    </submittedName>
</protein>
<keyword evidence="3" id="KW-0813">Transport</keyword>
<name>A0ABR1YWN5_9PEZI</name>
<feature type="transmembrane region" description="Helical" evidence="7">
    <location>
        <begin position="372"/>
        <end position="399"/>
    </location>
</feature>
<evidence type="ECO:0000313" key="9">
    <source>
        <dbReference type="EMBL" id="KAK8240605.1"/>
    </source>
</evidence>
<dbReference type="InterPro" id="IPR020846">
    <property type="entry name" value="MFS_dom"/>
</dbReference>
<sequence length="520" mass="57149">MGYFAEKVWSICNDKKTQVVLFSSTAISLYGFDQGMMSLINTNKDYLSRMQISAESPLVGVIVAIYYLGCTVGAVFFSWLSDLLGRKRGIFFCLATASLGNLIMFVSGMGYTRGALAVMMLGRIVMGLGVGGIDAVIPVYSSELSQSEARGKALAQEFQMNIFGLNMAFAINLGVTIALGKSSQWAWRIPIIVMQAYPILLFAFIERLPESPRWCIFNGLDDAAREACEDISPGEGERHLKELKKIHEQESDESVSYVNMITPSHPQFHPTIITIMVQICQALTGYGAVSVYGPQIFELLGFASRPAEYLTMSNYISYLVLMTGAWLLIDAVGRRSLMLWGSSVLTSCFLLLALFGGLAMHAEDLDIPNLAVAVPGIVALFTATGAFGIGWLATVWLAPTEIVPTTARAQMAAISVIVWGVANFAITLLTPLMFNNLKYWLFLVFAASNAVAGLWTWAYLPETGGRSFEENQRFFEDAAKEGTWRVGKVEGGEYLRMPYPNSEEDVGERAPLLSRVRDQL</sequence>
<keyword evidence="10" id="KW-1185">Reference proteome</keyword>
<evidence type="ECO:0000256" key="1">
    <source>
        <dbReference type="ARBA" id="ARBA00004141"/>
    </source>
</evidence>
<gene>
    <name evidence="9" type="ORF">HDK90DRAFT_480209</name>
</gene>
<feature type="transmembrane region" description="Helical" evidence="7">
    <location>
        <begin position="268"/>
        <end position="289"/>
    </location>
</feature>
<reference evidence="9 10" key="1">
    <citation type="submission" date="2024-04" db="EMBL/GenBank/DDBJ databases">
        <title>Phyllosticta paracitricarpa is synonymous to the EU quarantine fungus P. citricarpa based on phylogenomic analyses.</title>
        <authorList>
            <consortium name="Lawrence Berkeley National Laboratory"/>
            <person name="Van Ingen-Buijs V.A."/>
            <person name="Van Westerhoven A.C."/>
            <person name="Haridas S."/>
            <person name="Skiadas P."/>
            <person name="Martin F."/>
            <person name="Groenewald J.Z."/>
            <person name="Crous P.W."/>
            <person name="Seidl M.F."/>
        </authorList>
    </citation>
    <scope>NUCLEOTIDE SEQUENCE [LARGE SCALE GENOMIC DNA]</scope>
    <source>
        <strain evidence="9 10">CBS 123374</strain>
    </source>
</reference>
<dbReference type="InterPro" id="IPR003663">
    <property type="entry name" value="Sugar/inositol_transpt"/>
</dbReference>
<feature type="transmembrane region" description="Helical" evidence="7">
    <location>
        <begin position="89"/>
        <end position="109"/>
    </location>
</feature>
<evidence type="ECO:0000256" key="5">
    <source>
        <dbReference type="ARBA" id="ARBA00022989"/>
    </source>
</evidence>
<feature type="transmembrane region" description="Helical" evidence="7">
    <location>
        <begin position="411"/>
        <end position="434"/>
    </location>
</feature>
<dbReference type="InterPro" id="IPR005829">
    <property type="entry name" value="Sugar_transporter_CS"/>
</dbReference>
<feature type="transmembrane region" description="Helical" evidence="7">
    <location>
        <begin position="58"/>
        <end position="77"/>
    </location>
</feature>
<comment type="similarity">
    <text evidence="2">Belongs to the major facilitator superfamily. Sugar transporter (TC 2.A.1.1) family.</text>
</comment>
<keyword evidence="6 7" id="KW-0472">Membrane</keyword>
<organism evidence="9 10">
    <name type="scientific">Phyllosticta capitalensis</name>
    <dbReference type="NCBI Taxonomy" id="121624"/>
    <lineage>
        <taxon>Eukaryota</taxon>
        <taxon>Fungi</taxon>
        <taxon>Dikarya</taxon>
        <taxon>Ascomycota</taxon>
        <taxon>Pezizomycotina</taxon>
        <taxon>Dothideomycetes</taxon>
        <taxon>Dothideomycetes incertae sedis</taxon>
        <taxon>Botryosphaeriales</taxon>
        <taxon>Phyllostictaceae</taxon>
        <taxon>Phyllosticta</taxon>
    </lineage>
</organism>
<dbReference type="Gene3D" id="1.20.1250.20">
    <property type="entry name" value="MFS general substrate transporter like domains"/>
    <property type="match status" value="1"/>
</dbReference>
<evidence type="ECO:0000259" key="8">
    <source>
        <dbReference type="PROSITE" id="PS50850"/>
    </source>
</evidence>
<feature type="transmembrane region" description="Helical" evidence="7">
    <location>
        <begin position="115"/>
        <end position="137"/>
    </location>
</feature>
<feature type="transmembrane region" description="Helical" evidence="7">
    <location>
        <begin position="440"/>
        <end position="460"/>
    </location>
</feature>
<dbReference type="PANTHER" id="PTHR48022:SF68">
    <property type="entry name" value="MAJOR FACILITATOR SUPERFAMILY (MFS) PROFILE DOMAIN-CONTAINING PROTEIN-RELATED"/>
    <property type="match status" value="1"/>
</dbReference>
<feature type="transmembrane region" description="Helical" evidence="7">
    <location>
        <begin position="185"/>
        <end position="205"/>
    </location>
</feature>
<evidence type="ECO:0000256" key="4">
    <source>
        <dbReference type="ARBA" id="ARBA00022692"/>
    </source>
</evidence>
<dbReference type="PROSITE" id="PS00217">
    <property type="entry name" value="SUGAR_TRANSPORT_2"/>
    <property type="match status" value="1"/>
</dbReference>
<evidence type="ECO:0000256" key="3">
    <source>
        <dbReference type="ARBA" id="ARBA00022448"/>
    </source>
</evidence>
<dbReference type="PRINTS" id="PR00171">
    <property type="entry name" value="SUGRTRNSPORT"/>
</dbReference>
<feature type="domain" description="Major facilitator superfamily (MFS) profile" evidence="8">
    <location>
        <begin position="19"/>
        <end position="464"/>
    </location>
</feature>
<evidence type="ECO:0000256" key="2">
    <source>
        <dbReference type="ARBA" id="ARBA00010992"/>
    </source>
</evidence>
<dbReference type="Pfam" id="PF00083">
    <property type="entry name" value="Sugar_tr"/>
    <property type="match status" value="1"/>
</dbReference>
<evidence type="ECO:0000256" key="7">
    <source>
        <dbReference type="SAM" id="Phobius"/>
    </source>
</evidence>
<dbReference type="EMBL" id="JBBWRZ010000003">
    <property type="protein sequence ID" value="KAK8240605.1"/>
    <property type="molecule type" value="Genomic_DNA"/>
</dbReference>
<feature type="transmembrane region" description="Helical" evidence="7">
    <location>
        <begin position="309"/>
        <end position="329"/>
    </location>
</feature>